<dbReference type="EMBL" id="AWQS01000168">
    <property type="protein sequence ID" value="EWT04920.1"/>
    <property type="molecule type" value="Genomic_DNA"/>
</dbReference>
<dbReference type="Gene3D" id="1.10.30.50">
    <property type="match status" value="1"/>
</dbReference>
<evidence type="ECO:0000259" key="1">
    <source>
        <dbReference type="SMART" id="SM00507"/>
    </source>
</evidence>
<comment type="caution">
    <text evidence="2">The sequence shown here is derived from an EMBL/GenBank/DDBJ whole genome shotgun (WGS) entry which is preliminary data.</text>
</comment>
<dbReference type="Pfam" id="PF02720">
    <property type="entry name" value="DUF222"/>
    <property type="match status" value="1"/>
</dbReference>
<feature type="domain" description="HNH nuclease" evidence="1">
    <location>
        <begin position="402"/>
        <end position="454"/>
    </location>
</feature>
<reference evidence="3" key="1">
    <citation type="submission" date="2013-08" db="EMBL/GenBank/DDBJ databases">
        <title>Intrasporangium oryzae NRRL B-24470.</title>
        <authorList>
            <person name="Liu H."/>
            <person name="Wang G."/>
        </authorList>
    </citation>
    <scope>NUCLEOTIDE SEQUENCE [LARGE SCALE GENOMIC DNA]</scope>
    <source>
        <strain evidence="3">Q5-1</strain>
    </source>
</reference>
<sequence length="479" mass="51234">MSTAATIGSTRRAVGLAALAVAEVSDEARVDLPGLPARLASMAAELRLIARNYPLSGMGSAGLGDAIEQAQVLREMAHSLTAVLAGEVDRRGIAEDHGLSRNDWVTAHSPNLEGGQSAAVTAVGAALGEERWRALAHKVRDGSASVDKAAVIVRFHNDVCKVADPLQLHEVVTSMVDHVEDFSVKELRQLVAHARAALRPPQQSEDDAARMRAGRAFTKVGHSAGMTEYRLRLDPEGASIVDAAIDPLARPRPDLDWDSYRQPSERTTPCPHVEDRDCAGPCTCDPSCDCRADCSTPQAKRDPRRAPTRRADALLELIGRAVSAPEGVSRTPRTQLVITMSLEALLAALRDAGGTGVADNGEVLSAGSVRRLACEATIIPAVLGGPSKVLDLGYTERYFTPAQRRALTIRDKGCSYPGCTIPAQWCEAHHVTHWCHGGPTDTSNGALLCGRHHTIVHQLELTATVTSFGVTWHLPAQHR</sequence>
<dbReference type="InterPro" id="IPR003870">
    <property type="entry name" value="DUF222"/>
</dbReference>
<name>W9GFS3_9MICO</name>
<evidence type="ECO:0000313" key="3">
    <source>
        <dbReference type="Proteomes" id="UP000019494"/>
    </source>
</evidence>
<dbReference type="AlphaFoldDB" id="W9GFS3"/>
<dbReference type="RefSeq" id="WP_051518694.1">
    <property type="nucleotide sequence ID" value="NZ_AWQS01000168.1"/>
</dbReference>
<dbReference type="InterPro" id="IPR003615">
    <property type="entry name" value="HNH_nuc"/>
</dbReference>
<dbReference type="CDD" id="cd00085">
    <property type="entry name" value="HNHc"/>
    <property type="match status" value="1"/>
</dbReference>
<keyword evidence="3" id="KW-1185">Reference proteome</keyword>
<dbReference type="SMART" id="SM00507">
    <property type="entry name" value="HNHc"/>
    <property type="match status" value="1"/>
</dbReference>
<accession>W9GFS3</accession>
<dbReference type="OrthoDB" id="5177627at2"/>
<proteinExistence type="predicted"/>
<protein>
    <recommendedName>
        <fullName evidence="1">HNH nuclease domain-containing protein</fullName>
    </recommendedName>
</protein>
<evidence type="ECO:0000313" key="2">
    <source>
        <dbReference type="EMBL" id="EWT04920.1"/>
    </source>
</evidence>
<dbReference type="Proteomes" id="UP000019494">
    <property type="component" value="Unassembled WGS sequence"/>
</dbReference>
<gene>
    <name evidence="2" type="ORF">N864_08635</name>
</gene>
<organism evidence="2 3">
    <name type="scientific">Intrasporangium chromatireducens Q5-1</name>
    <dbReference type="NCBI Taxonomy" id="584657"/>
    <lineage>
        <taxon>Bacteria</taxon>
        <taxon>Bacillati</taxon>
        <taxon>Actinomycetota</taxon>
        <taxon>Actinomycetes</taxon>
        <taxon>Micrococcales</taxon>
        <taxon>Intrasporangiaceae</taxon>
        <taxon>Intrasporangium</taxon>
    </lineage>
</organism>